<reference evidence="2 4" key="1">
    <citation type="submission" date="2014-03" db="EMBL/GenBank/DDBJ databases">
        <title>Complete genome sequence of the Radio-Resistant Rubrobacter radiotolerans RSPS-4.</title>
        <authorList>
            <person name="Egas C.C."/>
            <person name="Barroso C.C."/>
            <person name="Froufe H.J.C."/>
            <person name="Pacheco J.J."/>
            <person name="Albuquerque L.L."/>
            <person name="da Costa M.M.S."/>
        </authorList>
    </citation>
    <scope>NUCLEOTIDE SEQUENCE [LARGE SCALE GENOMIC DNA]</scope>
    <source>
        <strain evidence="2 4">RSPS-4</strain>
    </source>
</reference>
<reference evidence="3" key="2">
    <citation type="submission" date="2023-11" db="EMBL/GenBank/DDBJ databases">
        <title>MicrobeMod: A computational toolkit for identifying prokaryotic methylation and restriction-modification with nanopore sequencing.</title>
        <authorList>
            <person name="Crits-Christoph A."/>
            <person name="Kang S.C."/>
            <person name="Lee H."/>
            <person name="Ostrov N."/>
        </authorList>
    </citation>
    <scope>NUCLEOTIDE SEQUENCE</scope>
    <source>
        <strain evidence="3">ATCC 51242</strain>
    </source>
</reference>
<evidence type="ECO:0000259" key="1">
    <source>
        <dbReference type="Pfam" id="PF05239"/>
    </source>
</evidence>
<dbReference type="InterPro" id="IPR011033">
    <property type="entry name" value="PRC_barrel-like_sf"/>
</dbReference>
<dbReference type="EMBL" id="JAWXXX010000001">
    <property type="protein sequence ID" value="MDX5893259.1"/>
    <property type="molecule type" value="Genomic_DNA"/>
</dbReference>
<protein>
    <submittedName>
        <fullName evidence="3">PRC-barrel domain-containing protein</fullName>
    </submittedName>
</protein>
<organism evidence="2 4">
    <name type="scientific">Rubrobacter radiotolerans</name>
    <name type="common">Arthrobacter radiotolerans</name>
    <dbReference type="NCBI Taxonomy" id="42256"/>
    <lineage>
        <taxon>Bacteria</taxon>
        <taxon>Bacillati</taxon>
        <taxon>Actinomycetota</taxon>
        <taxon>Rubrobacteria</taxon>
        <taxon>Rubrobacterales</taxon>
        <taxon>Rubrobacteraceae</taxon>
        <taxon>Rubrobacter</taxon>
    </lineage>
</organism>
<accession>A0A023X1F3</accession>
<name>A0A023X1F3_RUBRA</name>
<dbReference type="RefSeq" id="WP_038680557.1">
    <property type="nucleotide sequence ID" value="NZ_CP007514.1"/>
</dbReference>
<evidence type="ECO:0000313" key="3">
    <source>
        <dbReference type="EMBL" id="MDX5893259.1"/>
    </source>
</evidence>
<evidence type="ECO:0000313" key="4">
    <source>
        <dbReference type="Proteomes" id="UP000025229"/>
    </source>
</evidence>
<dbReference type="AlphaFoldDB" id="A0A023X1F3"/>
<sequence>MIEVNKLFGKEVVVQETGEKTSKVENVVFDERARRLVALLISDGLLESSRVVRWPEIVSLRDVVVVRGGVDFRRLRDDPEVRDLDKRRYRITNTEIIHDGEKIGSVGDIFVNESGAVVGYEVKGGFFKSDRFLPIEEVESSGRDAIVARTGDLPRVKDVKRA</sequence>
<dbReference type="KEGG" id="rrd:RradSPS_0562"/>
<feature type="domain" description="PRC-barrel" evidence="1">
    <location>
        <begin position="90"/>
        <end position="149"/>
    </location>
</feature>
<dbReference type="HOGENOM" id="CLU_1634142_0_0_11"/>
<dbReference type="Gene3D" id="2.30.30.240">
    <property type="entry name" value="PRC-barrel domain"/>
    <property type="match status" value="2"/>
</dbReference>
<dbReference type="eggNOG" id="COG3881">
    <property type="taxonomic scope" value="Bacteria"/>
</dbReference>
<dbReference type="Proteomes" id="UP000025229">
    <property type="component" value="Chromosome"/>
</dbReference>
<proteinExistence type="predicted"/>
<keyword evidence="4" id="KW-1185">Reference proteome</keyword>
<dbReference type="InterPro" id="IPR027275">
    <property type="entry name" value="PRC-brl_dom"/>
</dbReference>
<gene>
    <name evidence="2" type="ORF">RradSPS_0562</name>
    <name evidence="3" type="ORF">SIL72_04365</name>
</gene>
<evidence type="ECO:0000313" key="2">
    <source>
        <dbReference type="EMBL" id="AHY45845.1"/>
    </source>
</evidence>
<dbReference type="SUPFAM" id="SSF50346">
    <property type="entry name" value="PRC-barrel domain"/>
    <property type="match status" value="2"/>
</dbReference>
<dbReference type="Proteomes" id="UP001281130">
    <property type="component" value="Unassembled WGS sequence"/>
</dbReference>
<dbReference type="OrthoDB" id="158915at2"/>
<feature type="domain" description="PRC-barrel" evidence="1">
    <location>
        <begin position="2"/>
        <end position="68"/>
    </location>
</feature>
<dbReference type="Pfam" id="PF05239">
    <property type="entry name" value="PRC"/>
    <property type="match status" value="2"/>
</dbReference>
<dbReference type="EMBL" id="CP007514">
    <property type="protein sequence ID" value="AHY45845.1"/>
    <property type="molecule type" value="Genomic_DNA"/>
</dbReference>